<organism evidence="2 3">
    <name type="scientific">Aspergillus taichungensis</name>
    <dbReference type="NCBI Taxonomy" id="482145"/>
    <lineage>
        <taxon>Eukaryota</taxon>
        <taxon>Fungi</taxon>
        <taxon>Dikarya</taxon>
        <taxon>Ascomycota</taxon>
        <taxon>Pezizomycotina</taxon>
        <taxon>Eurotiomycetes</taxon>
        <taxon>Eurotiomycetidae</taxon>
        <taxon>Eurotiales</taxon>
        <taxon>Aspergillaceae</taxon>
        <taxon>Aspergillus</taxon>
        <taxon>Aspergillus subgen. Circumdati</taxon>
    </lineage>
</organism>
<feature type="domain" description="Peptidase C14 caspase" evidence="1">
    <location>
        <begin position="39"/>
        <end position="187"/>
    </location>
</feature>
<evidence type="ECO:0000313" key="3">
    <source>
        <dbReference type="Proteomes" id="UP000235023"/>
    </source>
</evidence>
<sequence>MASISFDQFRDTLTAAVARRNHNYNNVCSMSIRWEQDDTKAVKDSNHFQRMLKDLHFEPATELIIRHNDFCPGLTLQKSFLGLVEKCNAKTESDRTLMILHYAGHSIVKNGSFTFAETRNAEKTLNADTLLNNLKDSTMISEAMRLDVLVILDCCYAHVATRSPNVPHRVVEVMAATSTQTPLVRFPPDNTFTAKLAGEIGHRKRSGHKNVEFADVFQSLISRAGKVRPTHALLVGVSSVLLPLNGPRTVDPADILPDYKALFSVSVSNDLTADELRQLSAWMRNLPPFAGLELDAVYPTQSMCLIMRSAMSVFAKLYRLEGYSLIAENRAPPLNLDLIMQPGLFSASPKKENTPFKKET</sequence>
<dbReference type="AlphaFoldDB" id="A0A2J5HWB1"/>
<evidence type="ECO:0000313" key="2">
    <source>
        <dbReference type="EMBL" id="PLN81696.1"/>
    </source>
</evidence>
<dbReference type="GO" id="GO:0004197">
    <property type="term" value="F:cysteine-type endopeptidase activity"/>
    <property type="evidence" value="ECO:0007669"/>
    <property type="project" value="InterPro"/>
</dbReference>
<protein>
    <recommendedName>
        <fullName evidence="1">Peptidase C14 caspase domain-containing protein</fullName>
    </recommendedName>
</protein>
<name>A0A2J5HWB1_9EURO</name>
<dbReference type="InterPro" id="IPR011600">
    <property type="entry name" value="Pept_C14_caspase"/>
</dbReference>
<dbReference type="Proteomes" id="UP000235023">
    <property type="component" value="Unassembled WGS sequence"/>
</dbReference>
<accession>A0A2J5HWB1</accession>
<gene>
    <name evidence="2" type="ORF">BDW42DRAFT_91330</name>
</gene>
<dbReference type="OrthoDB" id="4760831at2759"/>
<reference evidence="3" key="1">
    <citation type="submission" date="2017-12" db="EMBL/GenBank/DDBJ databases">
        <authorList>
            <consortium name="DOE Joint Genome Institute"/>
            <person name="Mondo S.J."/>
            <person name="Kjaerbolling I."/>
            <person name="Vesth T.C."/>
            <person name="Frisvad J.C."/>
            <person name="Nybo J.L."/>
            <person name="Theobald S."/>
            <person name="Kuo A."/>
            <person name="Bowyer P."/>
            <person name="Matsuda Y."/>
            <person name="Lyhne E.K."/>
            <person name="Kogle M.E."/>
            <person name="Clum A."/>
            <person name="Lipzen A."/>
            <person name="Salamov A."/>
            <person name="Ngan C.Y."/>
            <person name="Daum C."/>
            <person name="Chiniquy J."/>
            <person name="Barry K."/>
            <person name="LaButti K."/>
            <person name="Haridas S."/>
            <person name="Simmons B.A."/>
            <person name="Magnuson J.K."/>
            <person name="Mortensen U.H."/>
            <person name="Larsen T.O."/>
            <person name="Grigoriev I.V."/>
            <person name="Baker S.E."/>
            <person name="Andersen M.R."/>
            <person name="Nordberg H.P."/>
            <person name="Cantor M.N."/>
            <person name="Hua S.X."/>
        </authorList>
    </citation>
    <scope>NUCLEOTIDE SEQUENCE [LARGE SCALE GENOMIC DNA]</scope>
    <source>
        <strain evidence="3">IBT 19404</strain>
    </source>
</reference>
<dbReference type="Pfam" id="PF00656">
    <property type="entry name" value="Peptidase_C14"/>
    <property type="match status" value="1"/>
</dbReference>
<keyword evidence="3" id="KW-1185">Reference proteome</keyword>
<evidence type="ECO:0000259" key="1">
    <source>
        <dbReference type="Pfam" id="PF00656"/>
    </source>
</evidence>
<dbReference type="GO" id="GO:0006508">
    <property type="term" value="P:proteolysis"/>
    <property type="evidence" value="ECO:0007669"/>
    <property type="project" value="InterPro"/>
</dbReference>
<proteinExistence type="predicted"/>
<dbReference type="EMBL" id="KZ559534">
    <property type="protein sequence ID" value="PLN81696.1"/>
    <property type="molecule type" value="Genomic_DNA"/>
</dbReference>